<evidence type="ECO:0000256" key="1">
    <source>
        <dbReference type="ARBA" id="ARBA00022908"/>
    </source>
</evidence>
<organism evidence="6 7">
    <name type="scientific">Pseudoalteromonas holothuriae</name>
    <dbReference type="NCBI Taxonomy" id="2963714"/>
    <lineage>
        <taxon>Bacteria</taxon>
        <taxon>Pseudomonadati</taxon>
        <taxon>Pseudomonadota</taxon>
        <taxon>Gammaproteobacteria</taxon>
        <taxon>Alteromonadales</taxon>
        <taxon>Pseudoalteromonadaceae</taxon>
        <taxon>Pseudoalteromonas</taxon>
    </lineage>
</organism>
<dbReference type="PROSITE" id="PS00398">
    <property type="entry name" value="RECOMBINASES_2"/>
    <property type="match status" value="1"/>
</dbReference>
<dbReference type="InterPro" id="IPR036162">
    <property type="entry name" value="Resolvase-like_N_sf"/>
</dbReference>
<keyword evidence="3" id="KW-0233">DNA recombination</keyword>
<dbReference type="InterPro" id="IPR006118">
    <property type="entry name" value="Recombinase_CS"/>
</dbReference>
<dbReference type="Gene3D" id="3.40.50.1390">
    <property type="entry name" value="Resolvase, N-terminal catalytic domain"/>
    <property type="match status" value="1"/>
</dbReference>
<comment type="caution">
    <text evidence="6">The sequence shown here is derived from an EMBL/GenBank/DDBJ whole genome shotgun (WGS) entry which is preliminary data.</text>
</comment>
<dbReference type="PROSITE" id="PS51736">
    <property type="entry name" value="RECOMBINASES_3"/>
    <property type="match status" value="1"/>
</dbReference>
<sequence>MSQRTFFYCRVSTTEQTVDNQVLAFKNNGYEVNEHFVVSERVSGAVCAMQRKGFRDMYKHKLYDGDTLVVLKLDRLGRDNIDVQHTIEMLINKGVKVHCLDLPTKDLSTAEGKLMLQMFSAFAEFERSRIRERVKEGVTRAKAEGRSCGRPPKATPAKVVELRKSHTLLQVSEMLGVSLSTVKRLQAEFKSNS</sequence>
<evidence type="ECO:0000256" key="4">
    <source>
        <dbReference type="PROSITE-ProRule" id="PRU10137"/>
    </source>
</evidence>
<evidence type="ECO:0000313" key="7">
    <source>
        <dbReference type="Proteomes" id="UP001152485"/>
    </source>
</evidence>
<feature type="domain" description="Resolvase/invertase-type recombinase catalytic" evidence="5">
    <location>
        <begin position="4"/>
        <end position="145"/>
    </location>
</feature>
<dbReference type="PANTHER" id="PTHR30461:SF2">
    <property type="entry name" value="SERINE RECOMBINASE PINE-RELATED"/>
    <property type="match status" value="1"/>
</dbReference>
<dbReference type="SMART" id="SM00857">
    <property type="entry name" value="Resolvase"/>
    <property type="match status" value="1"/>
</dbReference>
<name>A0ABM9GEG7_9GAMM</name>
<keyword evidence="2" id="KW-0238">DNA-binding</keyword>
<dbReference type="Proteomes" id="UP001152485">
    <property type="component" value="Unassembled WGS sequence"/>
</dbReference>
<gene>
    <name evidence="6" type="ORF">PSECIP111951_00568</name>
</gene>
<dbReference type="InterPro" id="IPR006119">
    <property type="entry name" value="Resolv_N"/>
</dbReference>
<dbReference type="PROSITE" id="PS00397">
    <property type="entry name" value="RECOMBINASES_1"/>
    <property type="match status" value="1"/>
</dbReference>
<evidence type="ECO:0000313" key="6">
    <source>
        <dbReference type="EMBL" id="CAH9052202.1"/>
    </source>
</evidence>
<evidence type="ECO:0000256" key="3">
    <source>
        <dbReference type="ARBA" id="ARBA00023172"/>
    </source>
</evidence>
<dbReference type="SUPFAM" id="SSF53041">
    <property type="entry name" value="Resolvase-like"/>
    <property type="match status" value="1"/>
</dbReference>
<accession>A0ABM9GEG7</accession>
<keyword evidence="1" id="KW-0229">DNA integration</keyword>
<evidence type="ECO:0000259" key="5">
    <source>
        <dbReference type="PROSITE" id="PS51736"/>
    </source>
</evidence>
<dbReference type="InterPro" id="IPR050639">
    <property type="entry name" value="SSR_resolvase"/>
</dbReference>
<dbReference type="RefSeq" id="WP_261591768.1">
    <property type="nucleotide sequence ID" value="NZ_CAMAPD010000002.1"/>
</dbReference>
<proteinExistence type="predicted"/>
<dbReference type="Pfam" id="PF00239">
    <property type="entry name" value="Resolvase"/>
    <property type="match status" value="1"/>
</dbReference>
<reference evidence="6 7" key="1">
    <citation type="submission" date="2022-07" db="EMBL/GenBank/DDBJ databases">
        <authorList>
            <person name="Criscuolo A."/>
        </authorList>
    </citation>
    <scope>NUCLEOTIDE SEQUENCE [LARGE SCALE GENOMIC DNA]</scope>
    <source>
        <strain evidence="7">CIP 111951</strain>
    </source>
</reference>
<evidence type="ECO:0000256" key="2">
    <source>
        <dbReference type="ARBA" id="ARBA00023125"/>
    </source>
</evidence>
<protein>
    <submittedName>
        <fullName evidence="6">Tn3 family transposase ISYps3</fullName>
    </submittedName>
</protein>
<dbReference type="CDD" id="cd03768">
    <property type="entry name" value="SR_ResInv"/>
    <property type="match status" value="1"/>
</dbReference>
<dbReference type="PANTHER" id="PTHR30461">
    <property type="entry name" value="DNA-INVERTASE FROM LAMBDOID PROPHAGE"/>
    <property type="match status" value="1"/>
</dbReference>
<dbReference type="EMBL" id="CAMAPD010000002">
    <property type="protein sequence ID" value="CAH9052202.1"/>
    <property type="molecule type" value="Genomic_DNA"/>
</dbReference>
<feature type="active site" description="O-(5'-phospho-DNA)-serine intermediate" evidence="4">
    <location>
        <position position="12"/>
    </location>
</feature>